<evidence type="ECO:0000256" key="2">
    <source>
        <dbReference type="ARBA" id="ARBA00022771"/>
    </source>
</evidence>
<dbReference type="Pfam" id="PF00628">
    <property type="entry name" value="PHD"/>
    <property type="match status" value="1"/>
</dbReference>
<organism evidence="6 7">
    <name type="scientific">Henosepilachna vigintioctopunctata</name>
    <dbReference type="NCBI Taxonomy" id="420089"/>
    <lineage>
        <taxon>Eukaryota</taxon>
        <taxon>Metazoa</taxon>
        <taxon>Ecdysozoa</taxon>
        <taxon>Arthropoda</taxon>
        <taxon>Hexapoda</taxon>
        <taxon>Insecta</taxon>
        <taxon>Pterygota</taxon>
        <taxon>Neoptera</taxon>
        <taxon>Endopterygota</taxon>
        <taxon>Coleoptera</taxon>
        <taxon>Polyphaga</taxon>
        <taxon>Cucujiformia</taxon>
        <taxon>Coccinelloidea</taxon>
        <taxon>Coccinellidae</taxon>
        <taxon>Epilachninae</taxon>
        <taxon>Epilachnini</taxon>
        <taxon>Henosepilachna</taxon>
    </lineage>
</organism>
<sequence>MNLLNITDMDWQLVKCIGYLHSGDSINKEDAMALQMFLEESIKNKYGIVKDLTNLVTSSIKPESVDRIEEYKPVLNIYEDSKVSNSDDELELDLFKDDLMCVVCNGMDVAARNQLLECSDCHALYHQDCHRPVVSLQDSFDSWDLNKKSKPLSSVANSTFLSAPQSLPAVPSSSLKLTISRGSGHKNSTTSDNHKSSDSKNNSTSISKSTSSAMKVQSNSSSSRNVTPNINIISADKRIQNMKKKAAKLQEKRKLPKMC</sequence>
<name>A0AAW1V8K2_9CUCU</name>
<evidence type="ECO:0000256" key="3">
    <source>
        <dbReference type="ARBA" id="ARBA00022833"/>
    </source>
</evidence>
<dbReference type="InterPro" id="IPR011011">
    <property type="entry name" value="Znf_FYVE_PHD"/>
</dbReference>
<feature type="compositionally biased region" description="Low complexity" evidence="4">
    <location>
        <begin position="199"/>
        <end position="212"/>
    </location>
</feature>
<feature type="compositionally biased region" description="Polar residues" evidence="4">
    <location>
        <begin position="165"/>
        <end position="181"/>
    </location>
</feature>
<dbReference type="InterPro" id="IPR013083">
    <property type="entry name" value="Znf_RING/FYVE/PHD"/>
</dbReference>
<keyword evidence="3" id="KW-0862">Zinc</keyword>
<dbReference type="EMBL" id="JARQZJ010000122">
    <property type="protein sequence ID" value="KAK9889371.1"/>
    <property type="molecule type" value="Genomic_DNA"/>
</dbReference>
<dbReference type="Gene3D" id="3.30.40.10">
    <property type="entry name" value="Zinc/RING finger domain, C3HC4 (zinc finger)"/>
    <property type="match status" value="1"/>
</dbReference>
<keyword evidence="7" id="KW-1185">Reference proteome</keyword>
<comment type="caution">
    <text evidence="6">The sequence shown here is derived from an EMBL/GenBank/DDBJ whole genome shotgun (WGS) entry which is preliminary data.</text>
</comment>
<evidence type="ECO:0000313" key="7">
    <source>
        <dbReference type="Proteomes" id="UP001431783"/>
    </source>
</evidence>
<dbReference type="Proteomes" id="UP001431783">
    <property type="component" value="Unassembled WGS sequence"/>
</dbReference>
<dbReference type="AlphaFoldDB" id="A0AAW1V8K2"/>
<dbReference type="GO" id="GO:0008270">
    <property type="term" value="F:zinc ion binding"/>
    <property type="evidence" value="ECO:0007669"/>
    <property type="project" value="UniProtKB-KW"/>
</dbReference>
<dbReference type="SUPFAM" id="SSF57903">
    <property type="entry name" value="FYVE/PHD zinc finger"/>
    <property type="match status" value="1"/>
</dbReference>
<feature type="region of interest" description="Disordered" evidence="4">
    <location>
        <begin position="165"/>
        <end position="231"/>
    </location>
</feature>
<gene>
    <name evidence="6" type="ORF">WA026_004647</name>
</gene>
<protein>
    <recommendedName>
        <fullName evidence="5">PHD-type domain-containing protein</fullName>
    </recommendedName>
</protein>
<proteinExistence type="predicted"/>
<reference evidence="6 7" key="1">
    <citation type="submission" date="2023-03" db="EMBL/GenBank/DDBJ databases">
        <title>Genome insight into feeding habits of ladybird beetles.</title>
        <authorList>
            <person name="Li H.-S."/>
            <person name="Huang Y.-H."/>
            <person name="Pang H."/>
        </authorList>
    </citation>
    <scope>NUCLEOTIDE SEQUENCE [LARGE SCALE GENOMIC DNA]</scope>
    <source>
        <strain evidence="6">SYSU_2023b</strain>
        <tissue evidence="6">Whole body</tissue>
    </source>
</reference>
<feature type="compositionally biased region" description="Polar residues" evidence="4">
    <location>
        <begin position="213"/>
        <end position="231"/>
    </location>
</feature>
<evidence type="ECO:0000259" key="5">
    <source>
        <dbReference type="Pfam" id="PF00628"/>
    </source>
</evidence>
<evidence type="ECO:0000256" key="4">
    <source>
        <dbReference type="SAM" id="MobiDB-lite"/>
    </source>
</evidence>
<keyword evidence="2" id="KW-0863">Zinc-finger</keyword>
<dbReference type="InterPro" id="IPR019787">
    <property type="entry name" value="Znf_PHD-finger"/>
</dbReference>
<feature type="domain" description="PHD-type" evidence="5">
    <location>
        <begin position="101"/>
        <end position="135"/>
    </location>
</feature>
<keyword evidence="1" id="KW-0479">Metal-binding</keyword>
<evidence type="ECO:0000313" key="6">
    <source>
        <dbReference type="EMBL" id="KAK9889371.1"/>
    </source>
</evidence>
<evidence type="ECO:0000256" key="1">
    <source>
        <dbReference type="ARBA" id="ARBA00022723"/>
    </source>
</evidence>
<accession>A0AAW1V8K2</accession>